<evidence type="ECO:0000313" key="1">
    <source>
        <dbReference type="EMBL" id="MBA0780087.1"/>
    </source>
</evidence>
<evidence type="ECO:0000313" key="2">
    <source>
        <dbReference type="Proteomes" id="UP000593568"/>
    </source>
</evidence>
<dbReference type="PANTHER" id="PTHR13544:SF12">
    <property type="entry name" value="SELT-LIKE PROTEIN"/>
    <property type="match status" value="1"/>
</dbReference>
<protein>
    <submittedName>
        <fullName evidence="1">Uncharacterized protein</fullName>
    </submittedName>
</protein>
<dbReference type="GO" id="GO:0045454">
    <property type="term" value="P:cell redox homeostasis"/>
    <property type="evidence" value="ECO:0007669"/>
    <property type="project" value="TreeGrafter"/>
</dbReference>
<dbReference type="EMBL" id="JABEZW010000011">
    <property type="protein sequence ID" value="MBA0780087.1"/>
    <property type="molecule type" value="Genomic_DNA"/>
</dbReference>
<dbReference type="GO" id="GO:0005789">
    <property type="term" value="C:endoplasmic reticulum membrane"/>
    <property type="evidence" value="ECO:0007669"/>
    <property type="project" value="TreeGrafter"/>
</dbReference>
<dbReference type="GO" id="GO:0004791">
    <property type="term" value="F:thioredoxin-disulfide reductase (NADPH) activity"/>
    <property type="evidence" value="ECO:0007669"/>
    <property type="project" value="TreeGrafter"/>
</dbReference>
<keyword evidence="2" id="KW-1185">Reference proteome</keyword>
<gene>
    <name evidence="1" type="ORF">Gotri_004228</name>
</gene>
<dbReference type="PANTHER" id="PTHR13544">
    <property type="entry name" value="SELENOPROTEIN T"/>
    <property type="match status" value="1"/>
</dbReference>
<proteinExistence type="predicted"/>
<sequence>MKMLEAQFLGIDVMLDNYPPPLPKHLLSKVVPVFQFGVIGIMMASE</sequence>
<dbReference type="InterPro" id="IPR019389">
    <property type="entry name" value="Selenoprotein_T"/>
</dbReference>
<name>A0A7J9F451_9ROSI</name>
<dbReference type="AlphaFoldDB" id="A0A7J9F451"/>
<comment type="caution">
    <text evidence="1">The sequence shown here is derived from an EMBL/GenBank/DDBJ whole genome shotgun (WGS) entry which is preliminary data.</text>
</comment>
<dbReference type="Proteomes" id="UP000593568">
    <property type="component" value="Unassembled WGS sequence"/>
</dbReference>
<reference evidence="1 2" key="1">
    <citation type="journal article" date="2019" name="Genome Biol. Evol.">
        <title>Insights into the evolution of the New World diploid cottons (Gossypium, subgenus Houzingenia) based on genome sequencing.</title>
        <authorList>
            <person name="Grover C.E."/>
            <person name="Arick M.A. 2nd"/>
            <person name="Thrash A."/>
            <person name="Conover J.L."/>
            <person name="Sanders W.S."/>
            <person name="Peterson D.G."/>
            <person name="Frelichowski J.E."/>
            <person name="Scheffler J.A."/>
            <person name="Scheffler B.E."/>
            <person name="Wendel J.F."/>
        </authorList>
    </citation>
    <scope>NUCLEOTIDE SEQUENCE [LARGE SCALE GENOMIC DNA]</scope>
    <source>
        <strain evidence="1">8</strain>
        <tissue evidence="1">Leaf</tissue>
    </source>
</reference>
<organism evidence="1 2">
    <name type="scientific">Gossypium trilobum</name>
    <dbReference type="NCBI Taxonomy" id="34281"/>
    <lineage>
        <taxon>Eukaryota</taxon>
        <taxon>Viridiplantae</taxon>
        <taxon>Streptophyta</taxon>
        <taxon>Embryophyta</taxon>
        <taxon>Tracheophyta</taxon>
        <taxon>Spermatophyta</taxon>
        <taxon>Magnoliopsida</taxon>
        <taxon>eudicotyledons</taxon>
        <taxon>Gunneridae</taxon>
        <taxon>Pentapetalae</taxon>
        <taxon>rosids</taxon>
        <taxon>malvids</taxon>
        <taxon>Malvales</taxon>
        <taxon>Malvaceae</taxon>
        <taxon>Malvoideae</taxon>
        <taxon>Gossypium</taxon>
    </lineage>
</organism>
<accession>A0A7J9F451</accession>